<keyword evidence="4" id="KW-1185">Reference proteome</keyword>
<dbReference type="GO" id="GO:0009968">
    <property type="term" value="P:negative regulation of signal transduction"/>
    <property type="evidence" value="ECO:0007669"/>
    <property type="project" value="UniProtKB-KW"/>
</dbReference>
<dbReference type="OMA" id="SQFIGCV"/>
<dbReference type="OrthoDB" id="5788998at2759"/>
<dbReference type="Proteomes" id="UP000277928">
    <property type="component" value="Unassembled WGS sequence"/>
</dbReference>
<sequence length="224" mass="24712">MSIGTALGNAWMYRLTNPFCFTSSSSFAPALAAITAAIAATAQLCQSCLEHWMSSKLRPHTVSSVRKLQELVHDSNAQLAQFRNVVQCIGTGQDGIQLRHDVDSLGRACIGACEAAKSCIFPQLRHEGVEFTRHASQFIGCVNACVVEMRRCAALERTFPNGEPCITEQQIEHMEEMLETLENLITVHYSTSEPSPAERVTSRRRRATNCRLACVCSKLKTSYA</sequence>
<evidence type="ECO:0000313" key="3">
    <source>
        <dbReference type="EMBL" id="VDK73370.1"/>
    </source>
</evidence>
<dbReference type="PANTHER" id="PTHR21029">
    <property type="entry name" value="R-SEVEN BINDING PROTEIN (R7BP) HOMOLOG"/>
    <property type="match status" value="1"/>
</dbReference>
<evidence type="ECO:0000256" key="1">
    <source>
        <dbReference type="ARBA" id="ARBA00007457"/>
    </source>
</evidence>
<reference evidence="3 4" key="1">
    <citation type="submission" date="2018-08" db="EMBL/GenBank/DDBJ databases">
        <authorList>
            <person name="Laetsch R D."/>
            <person name="Stevens L."/>
            <person name="Kumar S."/>
            <person name="Blaxter L. M."/>
        </authorList>
    </citation>
    <scope>NUCLEOTIDE SEQUENCE [LARGE SCALE GENOMIC DNA]</scope>
</reference>
<dbReference type="EMBL" id="UYRX01000088">
    <property type="protein sequence ID" value="VDK73370.1"/>
    <property type="molecule type" value="Genomic_DNA"/>
</dbReference>
<protein>
    <submittedName>
        <fullName evidence="3">Uncharacterized protein</fullName>
    </submittedName>
</protein>
<keyword evidence="2" id="KW-0734">Signal transduction inhibitor</keyword>
<gene>
    <name evidence="3" type="ORF">NLS_LOCUS2093</name>
</gene>
<dbReference type="AlphaFoldDB" id="A0A3P6T008"/>
<organism evidence="3 4">
    <name type="scientific">Litomosoides sigmodontis</name>
    <name type="common">Filarial nematode worm</name>
    <dbReference type="NCBI Taxonomy" id="42156"/>
    <lineage>
        <taxon>Eukaryota</taxon>
        <taxon>Metazoa</taxon>
        <taxon>Ecdysozoa</taxon>
        <taxon>Nematoda</taxon>
        <taxon>Chromadorea</taxon>
        <taxon>Rhabditida</taxon>
        <taxon>Spirurina</taxon>
        <taxon>Spiruromorpha</taxon>
        <taxon>Filarioidea</taxon>
        <taxon>Onchocercidae</taxon>
        <taxon>Litomosoides</taxon>
    </lineage>
</organism>
<comment type="similarity">
    <text evidence="1">Belongs to the RGS7BP/RGS9BP family.</text>
</comment>
<proteinExistence type="inferred from homology"/>
<dbReference type="InterPro" id="IPR026512">
    <property type="entry name" value="RGS7BP/RGS9BP"/>
</dbReference>
<accession>A0A3P6T008</accession>
<name>A0A3P6T008_LITSI</name>
<evidence type="ECO:0000256" key="2">
    <source>
        <dbReference type="ARBA" id="ARBA00022700"/>
    </source>
</evidence>
<evidence type="ECO:0000313" key="4">
    <source>
        <dbReference type="Proteomes" id="UP000277928"/>
    </source>
</evidence>